<dbReference type="GO" id="GO:0005524">
    <property type="term" value="F:ATP binding"/>
    <property type="evidence" value="ECO:0007669"/>
    <property type="project" value="UniProtKB-KW"/>
</dbReference>
<dbReference type="InterPro" id="IPR015793">
    <property type="entry name" value="Pyrv_Knase_brl"/>
</dbReference>
<dbReference type="Gene3D" id="3.40.1380.20">
    <property type="entry name" value="Pyruvate kinase, C-terminal domain"/>
    <property type="match status" value="1"/>
</dbReference>
<keyword evidence="9 15" id="KW-0418">Kinase</keyword>
<comment type="cofactor">
    <cofactor evidence="1">
        <name>Mg(2+)</name>
        <dbReference type="ChEBI" id="CHEBI:18420"/>
    </cofactor>
</comment>
<dbReference type="STRING" id="55544.A0A4D9DBD4"/>
<dbReference type="Pfam" id="PF02887">
    <property type="entry name" value="PK_C"/>
    <property type="match status" value="1"/>
</dbReference>
<dbReference type="GO" id="GO:0016301">
    <property type="term" value="F:kinase activity"/>
    <property type="evidence" value="ECO:0007669"/>
    <property type="project" value="UniProtKB-KW"/>
</dbReference>
<dbReference type="GO" id="GO:0004743">
    <property type="term" value="F:pyruvate kinase activity"/>
    <property type="evidence" value="ECO:0007669"/>
    <property type="project" value="UniProtKB-EC"/>
</dbReference>
<evidence type="ECO:0000256" key="8">
    <source>
        <dbReference type="ARBA" id="ARBA00022741"/>
    </source>
</evidence>
<sequence length="268" mass="29606">MDEVGRHVPVIAKIEKPQAVENLDEIIDAFDAFMVARGDLGVELPLEEVPVVQRRIILAARRWAKPVIVATQMLESMISAPRPTRAETSDVSNAVLDGADAVMLSGETAVGQYPIVTVETMARIVEYTEDAQLTEIRKITWDPHTPSGIIAKAAEEVARRVDARYLVAFTRSGDTARRLSRLRSPIMTLSFSPNPQTRQSLALTWGVETFIAEEFDTSDAMLDHVEKILLQCHRANVGDRVVVVSGSTMNVSGETNALRIHEIRDIAH</sequence>
<keyword evidence="12" id="KW-0630">Potassium</keyword>
<keyword evidence="19" id="KW-1185">Reference proteome</keyword>
<evidence type="ECO:0000313" key="18">
    <source>
        <dbReference type="EMBL" id="TFJ94956.1"/>
    </source>
</evidence>
<proteinExistence type="inferred from homology"/>
<dbReference type="FunFam" id="3.40.1380.20:FF:000009">
    <property type="entry name" value="Pyruvate kinase"/>
    <property type="match status" value="1"/>
</dbReference>
<evidence type="ECO:0000256" key="4">
    <source>
        <dbReference type="ARBA" id="ARBA00008663"/>
    </source>
</evidence>
<evidence type="ECO:0000256" key="3">
    <source>
        <dbReference type="ARBA" id="ARBA00004997"/>
    </source>
</evidence>
<evidence type="ECO:0000313" key="19">
    <source>
        <dbReference type="Proteomes" id="UP000297703"/>
    </source>
</evidence>
<dbReference type="InterPro" id="IPR015795">
    <property type="entry name" value="Pyrv_Knase_C"/>
</dbReference>
<dbReference type="GO" id="GO:0030955">
    <property type="term" value="F:potassium ion binding"/>
    <property type="evidence" value="ECO:0007669"/>
    <property type="project" value="InterPro"/>
</dbReference>
<feature type="domain" description="Pyruvate kinase C-terminal" evidence="17">
    <location>
        <begin position="150"/>
        <end position="261"/>
    </location>
</feature>
<dbReference type="PROSITE" id="PS00110">
    <property type="entry name" value="PYRUVATE_KINASE"/>
    <property type="match status" value="1"/>
</dbReference>
<dbReference type="InterPro" id="IPR036918">
    <property type="entry name" value="Pyrv_Knase_C_sf"/>
</dbReference>
<dbReference type="InterPro" id="IPR015813">
    <property type="entry name" value="Pyrv/PenolPyrv_kinase-like_dom"/>
</dbReference>
<evidence type="ECO:0000256" key="2">
    <source>
        <dbReference type="ARBA" id="ARBA00001958"/>
    </source>
</evidence>
<keyword evidence="11 15" id="KW-0460">Magnesium</keyword>
<keyword evidence="10" id="KW-0067">ATP-binding</keyword>
<keyword evidence="7" id="KW-0479">Metal-binding</keyword>
<dbReference type="SUPFAM" id="SSF51621">
    <property type="entry name" value="Phosphoenolpyruvate/pyruvate domain"/>
    <property type="match status" value="1"/>
</dbReference>
<organism evidence="18 19">
    <name type="scientific">Platysternon megacephalum</name>
    <name type="common">big-headed turtle</name>
    <dbReference type="NCBI Taxonomy" id="55544"/>
    <lineage>
        <taxon>Eukaryota</taxon>
        <taxon>Metazoa</taxon>
        <taxon>Chordata</taxon>
        <taxon>Craniata</taxon>
        <taxon>Vertebrata</taxon>
        <taxon>Euteleostomi</taxon>
        <taxon>Archelosauria</taxon>
        <taxon>Testudinata</taxon>
        <taxon>Testudines</taxon>
        <taxon>Cryptodira</taxon>
        <taxon>Durocryptodira</taxon>
        <taxon>Testudinoidea</taxon>
        <taxon>Platysternidae</taxon>
        <taxon>Platysternon</taxon>
    </lineage>
</organism>
<dbReference type="Proteomes" id="UP000297703">
    <property type="component" value="Unassembled WGS sequence"/>
</dbReference>
<dbReference type="OrthoDB" id="108365at2759"/>
<dbReference type="PRINTS" id="PR01050">
    <property type="entry name" value="PYRUVTKNASE"/>
</dbReference>
<reference evidence="18 19" key="1">
    <citation type="submission" date="2019-04" db="EMBL/GenBank/DDBJ databases">
        <title>Draft genome of the big-headed turtle Platysternon megacephalum.</title>
        <authorList>
            <person name="Gong S."/>
        </authorList>
    </citation>
    <scope>NUCLEOTIDE SEQUENCE [LARGE SCALE GENOMIC DNA]</scope>
    <source>
        <strain evidence="18">DO16091913</strain>
        <tissue evidence="18">Muscle</tissue>
    </source>
</reference>
<dbReference type="InterPro" id="IPR040442">
    <property type="entry name" value="Pyrv_kinase-like_dom_sf"/>
</dbReference>
<reference evidence="18 19" key="2">
    <citation type="submission" date="2019-04" db="EMBL/GenBank/DDBJ databases">
        <title>The genome sequence of big-headed turtle.</title>
        <authorList>
            <person name="Gong S."/>
        </authorList>
    </citation>
    <scope>NUCLEOTIDE SEQUENCE [LARGE SCALE GENOMIC DNA]</scope>
    <source>
        <strain evidence="18">DO16091913</strain>
        <tissue evidence="18">Muscle</tissue>
    </source>
</reference>
<evidence type="ECO:0000256" key="11">
    <source>
        <dbReference type="ARBA" id="ARBA00022842"/>
    </source>
</evidence>
<dbReference type="PANTHER" id="PTHR11817">
    <property type="entry name" value="PYRUVATE KINASE"/>
    <property type="match status" value="1"/>
</dbReference>
<dbReference type="GO" id="GO:0000287">
    <property type="term" value="F:magnesium ion binding"/>
    <property type="evidence" value="ECO:0007669"/>
    <property type="project" value="InterPro"/>
</dbReference>
<comment type="pathway">
    <text evidence="3 15">Carbohydrate degradation; glycolysis; pyruvate from D-glyceraldehyde 3-phosphate: step 5/5.</text>
</comment>
<evidence type="ECO:0000256" key="7">
    <source>
        <dbReference type="ARBA" id="ARBA00022723"/>
    </source>
</evidence>
<dbReference type="EC" id="2.7.1.40" evidence="5 15"/>
<gene>
    <name evidence="18" type="ORF">DR999_PMT23722</name>
</gene>
<comment type="similarity">
    <text evidence="4 15">Belongs to the pyruvate kinase family.</text>
</comment>
<protein>
    <recommendedName>
        <fullName evidence="5 15">Pyruvate kinase</fullName>
        <ecNumber evidence="5 15">2.7.1.40</ecNumber>
    </recommendedName>
</protein>
<evidence type="ECO:0000256" key="13">
    <source>
        <dbReference type="ARBA" id="ARBA00023152"/>
    </source>
</evidence>
<dbReference type="Pfam" id="PF00224">
    <property type="entry name" value="PK"/>
    <property type="match status" value="1"/>
</dbReference>
<dbReference type="AlphaFoldDB" id="A0A4D9DBD4"/>
<name>A0A4D9DBD4_9SAUR</name>
<evidence type="ECO:0000256" key="10">
    <source>
        <dbReference type="ARBA" id="ARBA00022840"/>
    </source>
</evidence>
<evidence type="ECO:0000256" key="12">
    <source>
        <dbReference type="ARBA" id="ARBA00022958"/>
    </source>
</evidence>
<dbReference type="InterPro" id="IPR001697">
    <property type="entry name" value="Pyr_Knase"/>
</dbReference>
<comment type="catalytic activity">
    <reaction evidence="15">
        <text>pyruvate + ATP = phosphoenolpyruvate + ADP + H(+)</text>
        <dbReference type="Rhea" id="RHEA:18157"/>
        <dbReference type="ChEBI" id="CHEBI:15361"/>
        <dbReference type="ChEBI" id="CHEBI:15378"/>
        <dbReference type="ChEBI" id="CHEBI:30616"/>
        <dbReference type="ChEBI" id="CHEBI:58702"/>
        <dbReference type="ChEBI" id="CHEBI:456216"/>
        <dbReference type="EC" id="2.7.1.40"/>
    </reaction>
</comment>
<keyword evidence="14 18" id="KW-0670">Pyruvate</keyword>
<accession>A0A4D9DBD4</accession>
<evidence type="ECO:0000256" key="5">
    <source>
        <dbReference type="ARBA" id="ARBA00012142"/>
    </source>
</evidence>
<keyword evidence="13 15" id="KW-0324">Glycolysis</keyword>
<evidence type="ECO:0000256" key="15">
    <source>
        <dbReference type="RuleBase" id="RU000504"/>
    </source>
</evidence>
<evidence type="ECO:0000256" key="1">
    <source>
        <dbReference type="ARBA" id="ARBA00001946"/>
    </source>
</evidence>
<evidence type="ECO:0000256" key="6">
    <source>
        <dbReference type="ARBA" id="ARBA00022679"/>
    </source>
</evidence>
<evidence type="ECO:0000256" key="14">
    <source>
        <dbReference type="ARBA" id="ARBA00023317"/>
    </source>
</evidence>
<evidence type="ECO:0000259" key="16">
    <source>
        <dbReference type="Pfam" id="PF00224"/>
    </source>
</evidence>
<dbReference type="InterPro" id="IPR018209">
    <property type="entry name" value="Pyrv_Knase_AS"/>
</dbReference>
<comment type="caution">
    <text evidence="18">The sequence shown here is derived from an EMBL/GenBank/DDBJ whole genome shotgun (WGS) entry which is preliminary data.</text>
</comment>
<keyword evidence="6 15" id="KW-0808">Transferase</keyword>
<dbReference type="Gene3D" id="3.20.20.60">
    <property type="entry name" value="Phosphoenolpyruvate-binding domains"/>
    <property type="match status" value="1"/>
</dbReference>
<dbReference type="SUPFAM" id="SSF52935">
    <property type="entry name" value="PK C-terminal domain-like"/>
    <property type="match status" value="1"/>
</dbReference>
<comment type="cofactor">
    <cofactor evidence="2">
        <name>K(+)</name>
        <dbReference type="ChEBI" id="CHEBI:29103"/>
    </cofactor>
</comment>
<dbReference type="UniPathway" id="UPA00109">
    <property type="reaction ID" value="UER00188"/>
</dbReference>
<evidence type="ECO:0000259" key="17">
    <source>
        <dbReference type="Pfam" id="PF02887"/>
    </source>
</evidence>
<feature type="domain" description="Pyruvate kinase barrel" evidence="16">
    <location>
        <begin position="2"/>
        <end position="118"/>
    </location>
</feature>
<evidence type="ECO:0000256" key="9">
    <source>
        <dbReference type="ARBA" id="ARBA00022777"/>
    </source>
</evidence>
<dbReference type="EMBL" id="QXTE01019617">
    <property type="protein sequence ID" value="TFJ94956.1"/>
    <property type="molecule type" value="Genomic_DNA"/>
</dbReference>
<keyword evidence="8" id="KW-0547">Nucleotide-binding</keyword>